<evidence type="ECO:0000313" key="4">
    <source>
        <dbReference type="Proteomes" id="UP000199701"/>
    </source>
</evidence>
<dbReference type="AlphaFoldDB" id="A0A1I0MBA4"/>
<dbReference type="InterPro" id="IPR011608">
    <property type="entry name" value="PRD"/>
</dbReference>
<dbReference type="RefSeq" id="WP_092449993.1">
    <property type="nucleotide sequence ID" value="NZ_FOJI01000001.1"/>
</dbReference>
<dbReference type="PANTHER" id="PTHR30185:SF15">
    <property type="entry name" value="CRYPTIC BETA-GLUCOSIDE BGL OPERON ANTITERMINATOR"/>
    <property type="match status" value="1"/>
</dbReference>
<dbReference type="SMART" id="SM01061">
    <property type="entry name" value="CAT_RBD"/>
    <property type="match status" value="1"/>
</dbReference>
<proteinExistence type="predicted"/>
<dbReference type="SUPFAM" id="SSF50151">
    <property type="entry name" value="SacY-like RNA-binding domain"/>
    <property type="match status" value="1"/>
</dbReference>
<dbReference type="InterPro" id="IPR050661">
    <property type="entry name" value="BglG_antiterminators"/>
</dbReference>
<gene>
    <name evidence="3" type="ORF">SAMN05421659_101382</name>
</gene>
<protein>
    <submittedName>
        <fullName evidence="3">Beta-glucoside operon transcriptional antiterminator</fullName>
    </submittedName>
</protein>
<dbReference type="InterPro" id="IPR036650">
    <property type="entry name" value="CAT_RNA-bd_dom_sf"/>
</dbReference>
<dbReference type="Pfam" id="PF03123">
    <property type="entry name" value="CAT_RBD"/>
    <property type="match status" value="1"/>
</dbReference>
<sequence>MYKIVRVVSNNFVISKDEDDKEIIVRGLGIGFSKSQGDIIPKEKVEKIYRMDTPRQINHLTQLVENMPLDYITVCTQIIENAHLNLGKRLSQNIYITLTDHICFALERKKTGLVYKNEMLWEIKNFYPSEYAQGELAIAIVKEKLGVELSEDEAGFIALHFVNAELETGMSDMLNITKMIQGIVDIIERYYKITLDQESLDYGRFITHLKFLGQRIFKKQIMQENDSEFTQMIRNLIQEKYPKDFLCAKRIQSYIQGHFGHLLSNAEMFFLMTHLGKLMKRKD</sequence>
<dbReference type="PANTHER" id="PTHR30185">
    <property type="entry name" value="CRYPTIC BETA-GLUCOSIDE BGL OPERON ANTITERMINATOR"/>
    <property type="match status" value="1"/>
</dbReference>
<dbReference type="Pfam" id="PF00874">
    <property type="entry name" value="PRD"/>
    <property type="match status" value="2"/>
</dbReference>
<evidence type="ECO:0000256" key="1">
    <source>
        <dbReference type="ARBA" id="ARBA00022737"/>
    </source>
</evidence>
<dbReference type="STRING" id="99656.SAMN05421659_101382"/>
<name>A0A1I0MBA4_9FIRM</name>
<organism evidence="3 4">
    <name type="scientific">[Clostridium] fimetarium</name>
    <dbReference type="NCBI Taxonomy" id="99656"/>
    <lineage>
        <taxon>Bacteria</taxon>
        <taxon>Bacillati</taxon>
        <taxon>Bacillota</taxon>
        <taxon>Clostridia</taxon>
        <taxon>Lachnospirales</taxon>
        <taxon>Lachnospiraceae</taxon>
    </lineage>
</organism>
<dbReference type="EMBL" id="FOJI01000001">
    <property type="protein sequence ID" value="SEV85747.1"/>
    <property type="molecule type" value="Genomic_DNA"/>
</dbReference>
<dbReference type="OrthoDB" id="9813552at2"/>
<dbReference type="NCBIfam" id="NF046042">
    <property type="entry name" value="LicT"/>
    <property type="match status" value="1"/>
</dbReference>
<dbReference type="SUPFAM" id="SSF63520">
    <property type="entry name" value="PTS-regulatory domain, PRD"/>
    <property type="match status" value="2"/>
</dbReference>
<reference evidence="3 4" key="1">
    <citation type="submission" date="2016-10" db="EMBL/GenBank/DDBJ databases">
        <authorList>
            <person name="de Groot N.N."/>
        </authorList>
    </citation>
    <scope>NUCLEOTIDE SEQUENCE [LARGE SCALE GENOMIC DNA]</scope>
    <source>
        <strain evidence="3 4">DSM 9179</strain>
    </source>
</reference>
<dbReference type="InterPro" id="IPR004341">
    <property type="entry name" value="CAT_RNA-bd_dom"/>
</dbReference>
<dbReference type="Gene3D" id="1.10.1790.10">
    <property type="entry name" value="PRD domain"/>
    <property type="match status" value="2"/>
</dbReference>
<dbReference type="Gene3D" id="2.30.24.10">
    <property type="entry name" value="CAT RNA-binding domain"/>
    <property type="match status" value="1"/>
</dbReference>
<dbReference type="InterPro" id="IPR036634">
    <property type="entry name" value="PRD_sf"/>
</dbReference>
<evidence type="ECO:0000313" key="3">
    <source>
        <dbReference type="EMBL" id="SEV85747.1"/>
    </source>
</evidence>
<feature type="domain" description="PRD" evidence="2">
    <location>
        <begin position="172"/>
        <end position="283"/>
    </location>
</feature>
<accession>A0A1I0MBA4</accession>
<dbReference type="GO" id="GO:0006355">
    <property type="term" value="P:regulation of DNA-templated transcription"/>
    <property type="evidence" value="ECO:0007669"/>
    <property type="project" value="InterPro"/>
</dbReference>
<dbReference type="GO" id="GO:0003723">
    <property type="term" value="F:RNA binding"/>
    <property type="evidence" value="ECO:0007669"/>
    <property type="project" value="InterPro"/>
</dbReference>
<keyword evidence="1" id="KW-0677">Repeat</keyword>
<keyword evidence="4" id="KW-1185">Reference proteome</keyword>
<evidence type="ECO:0000259" key="2">
    <source>
        <dbReference type="PROSITE" id="PS51372"/>
    </source>
</evidence>
<feature type="domain" description="PRD" evidence="2">
    <location>
        <begin position="66"/>
        <end position="171"/>
    </location>
</feature>
<dbReference type="Proteomes" id="UP000199701">
    <property type="component" value="Unassembled WGS sequence"/>
</dbReference>
<dbReference type="PROSITE" id="PS51372">
    <property type="entry name" value="PRD_2"/>
    <property type="match status" value="2"/>
</dbReference>